<evidence type="ECO:0000313" key="3">
    <source>
        <dbReference type="Proteomes" id="UP000765509"/>
    </source>
</evidence>
<keyword evidence="3" id="KW-1185">Reference proteome</keyword>
<evidence type="ECO:0000313" key="2">
    <source>
        <dbReference type="EMBL" id="MBW0508899.1"/>
    </source>
</evidence>
<dbReference type="Proteomes" id="UP000765509">
    <property type="component" value="Unassembled WGS sequence"/>
</dbReference>
<name>A0A9Q3HN33_9BASI</name>
<proteinExistence type="predicted"/>
<accession>A0A9Q3HN33</accession>
<reference evidence="2" key="1">
    <citation type="submission" date="2021-03" db="EMBL/GenBank/DDBJ databases">
        <title>Draft genome sequence of rust myrtle Austropuccinia psidii MF-1, a brazilian biotype.</title>
        <authorList>
            <person name="Quecine M.C."/>
            <person name="Pachon D.M.R."/>
            <person name="Bonatelli M.L."/>
            <person name="Correr F.H."/>
            <person name="Franceschini L.M."/>
            <person name="Leite T.F."/>
            <person name="Margarido G.R.A."/>
            <person name="Almeida C.A."/>
            <person name="Ferrarezi J.A."/>
            <person name="Labate C.A."/>
        </authorList>
    </citation>
    <scope>NUCLEOTIDE SEQUENCE</scope>
    <source>
        <strain evidence="2">MF-1</strain>
    </source>
</reference>
<protein>
    <submittedName>
        <fullName evidence="2">Uncharacterized protein</fullName>
    </submittedName>
</protein>
<evidence type="ECO:0000256" key="1">
    <source>
        <dbReference type="SAM" id="MobiDB-lite"/>
    </source>
</evidence>
<feature type="region of interest" description="Disordered" evidence="1">
    <location>
        <begin position="67"/>
        <end position="101"/>
    </location>
</feature>
<feature type="compositionally biased region" description="Basic and acidic residues" evidence="1">
    <location>
        <begin position="88"/>
        <end position="101"/>
    </location>
</feature>
<comment type="caution">
    <text evidence="2">The sequence shown here is derived from an EMBL/GenBank/DDBJ whole genome shotgun (WGS) entry which is preliminary data.</text>
</comment>
<gene>
    <name evidence="2" type="ORF">O181_048614</name>
</gene>
<dbReference type="EMBL" id="AVOT02020606">
    <property type="protein sequence ID" value="MBW0508899.1"/>
    <property type="molecule type" value="Genomic_DNA"/>
</dbReference>
<dbReference type="AlphaFoldDB" id="A0A9Q3HN33"/>
<sequence>MVQARDGGYILPEMAILRNYIEEELETAVVRQGKSQLSKSDEIKSINKAIFEDESWVEVIKKMQDITNKTKNSPAQEDHVNEAPNEVNPKKDSLEHLQELS</sequence>
<organism evidence="2 3">
    <name type="scientific">Austropuccinia psidii MF-1</name>
    <dbReference type="NCBI Taxonomy" id="1389203"/>
    <lineage>
        <taxon>Eukaryota</taxon>
        <taxon>Fungi</taxon>
        <taxon>Dikarya</taxon>
        <taxon>Basidiomycota</taxon>
        <taxon>Pucciniomycotina</taxon>
        <taxon>Pucciniomycetes</taxon>
        <taxon>Pucciniales</taxon>
        <taxon>Sphaerophragmiaceae</taxon>
        <taxon>Austropuccinia</taxon>
    </lineage>
</organism>